<feature type="non-terminal residue" evidence="1">
    <location>
        <position position="1"/>
    </location>
</feature>
<sequence>QRFSPVIGDDVYPNLELEATLAKRVAKGGVARAQIDSALSTAEQWLAKRAS</sequence>
<gene>
    <name evidence="1" type="ORF">CUC53_18190</name>
</gene>
<dbReference type="GO" id="GO:0016829">
    <property type="term" value="F:lyase activity"/>
    <property type="evidence" value="ECO:0007669"/>
    <property type="project" value="UniProtKB-KW"/>
</dbReference>
<reference evidence="1 2" key="1">
    <citation type="submission" date="2017-11" db="EMBL/GenBank/DDBJ databases">
        <title>Draft genome sequence of environmental isolate Aeromonas cavernicola sp. nov. MDC 2508.</title>
        <authorList>
            <person name="Colston S.M."/>
            <person name="Navarro A."/>
            <person name="Martinez-Murcia A.J."/>
            <person name="Graf J."/>
        </authorList>
    </citation>
    <scope>NUCLEOTIDE SEQUENCE [LARGE SCALE GENOMIC DNA]</scope>
    <source>
        <strain evidence="1 2">MDC 2508</strain>
    </source>
</reference>
<dbReference type="AlphaFoldDB" id="A0A2H9U034"/>
<keyword evidence="1" id="KW-0456">Lyase</keyword>
<dbReference type="EMBL" id="PGGC01000238">
    <property type="protein sequence ID" value="PJG57406.1"/>
    <property type="molecule type" value="Genomic_DNA"/>
</dbReference>
<protein>
    <submittedName>
        <fullName evidence="1">Argininosuccinate lyase</fullName>
    </submittedName>
</protein>
<keyword evidence="2" id="KW-1185">Reference proteome</keyword>
<evidence type="ECO:0000313" key="2">
    <source>
        <dbReference type="Proteomes" id="UP000235861"/>
    </source>
</evidence>
<organism evidence="1 2">
    <name type="scientific">Aeromonas cavernicola</name>
    <dbReference type="NCBI Taxonomy" id="1006623"/>
    <lineage>
        <taxon>Bacteria</taxon>
        <taxon>Pseudomonadati</taxon>
        <taxon>Pseudomonadota</taxon>
        <taxon>Gammaproteobacteria</taxon>
        <taxon>Aeromonadales</taxon>
        <taxon>Aeromonadaceae</taxon>
        <taxon>Aeromonas</taxon>
    </lineage>
</organism>
<dbReference type="RefSeq" id="WP_100295397.1">
    <property type="nucleotide sequence ID" value="NZ_PGGC01000238.1"/>
</dbReference>
<dbReference type="Proteomes" id="UP000235861">
    <property type="component" value="Unassembled WGS sequence"/>
</dbReference>
<accession>A0A2H9U034</accession>
<evidence type="ECO:0000313" key="1">
    <source>
        <dbReference type="EMBL" id="PJG57406.1"/>
    </source>
</evidence>
<name>A0A2H9U034_9GAMM</name>
<comment type="caution">
    <text evidence="1">The sequence shown here is derived from an EMBL/GenBank/DDBJ whole genome shotgun (WGS) entry which is preliminary data.</text>
</comment>
<proteinExistence type="predicted"/>